<dbReference type="SUPFAM" id="SSF69318">
    <property type="entry name" value="Integrin alpha N-terminal domain"/>
    <property type="match status" value="1"/>
</dbReference>
<dbReference type="Proteomes" id="UP000002484">
    <property type="component" value="Chromosome"/>
</dbReference>
<dbReference type="eggNOG" id="COG1404">
    <property type="taxonomic scope" value="Bacteria"/>
</dbReference>
<dbReference type="InterPro" id="IPR013517">
    <property type="entry name" value="FG-GAP"/>
</dbReference>
<keyword evidence="4" id="KW-1185">Reference proteome</keyword>
<proteinExistence type="predicted"/>
<keyword evidence="1 2" id="KW-0732">Signal</keyword>
<dbReference type="KEGG" id="fri:FraEuI1c_4886"/>
<dbReference type="InterPro" id="IPR028994">
    <property type="entry name" value="Integrin_alpha_N"/>
</dbReference>
<evidence type="ECO:0000313" key="4">
    <source>
        <dbReference type="Proteomes" id="UP000002484"/>
    </source>
</evidence>
<gene>
    <name evidence="3" type="ordered locus">FraEuI1c_4886</name>
</gene>
<reference evidence="3 4" key="1">
    <citation type="submission" date="2010-10" db="EMBL/GenBank/DDBJ databases">
        <title>Complete sequence of Frankia sp. EuI1c.</title>
        <authorList>
            <consortium name="US DOE Joint Genome Institute"/>
            <person name="Lucas S."/>
            <person name="Copeland A."/>
            <person name="Lapidus A."/>
            <person name="Cheng J.-F."/>
            <person name="Bruce D."/>
            <person name="Goodwin L."/>
            <person name="Pitluck S."/>
            <person name="Chertkov O."/>
            <person name="Detter J.C."/>
            <person name="Han C."/>
            <person name="Tapia R."/>
            <person name="Land M."/>
            <person name="Hauser L."/>
            <person name="Jeffries C."/>
            <person name="Kyrpides N."/>
            <person name="Ivanova N."/>
            <person name="Mikhailova N."/>
            <person name="Beauchemin N."/>
            <person name="Sen A."/>
            <person name="Sur S.A."/>
            <person name="Gtari M."/>
            <person name="Wall L."/>
            <person name="Tisa L."/>
            <person name="Woyke T."/>
        </authorList>
    </citation>
    <scope>NUCLEOTIDE SEQUENCE [LARGE SCALE GENOMIC DNA]</scope>
    <source>
        <strain evidence="4">DSM 45817 / CECT 9037 / EuI1c</strain>
    </source>
</reference>
<dbReference type="HOGENOM" id="CLU_775298_0_0_11"/>
<dbReference type="PANTHER" id="PTHR46580">
    <property type="entry name" value="SENSOR KINASE-RELATED"/>
    <property type="match status" value="1"/>
</dbReference>
<dbReference type="PANTHER" id="PTHR46580:SF2">
    <property type="entry name" value="MAM DOMAIN-CONTAINING PROTEIN"/>
    <property type="match status" value="1"/>
</dbReference>
<sequence precursor="true">MRGWPRRSLISRGVLLLAAAMAVIPGGAAKAAPPDNLPQWLSGRSGDFNGDGLDDLITFTRGPEADVWVALNGGGGFGPAEKWHDNFAAGTETPLVGDFNGDGRDDIVTFTCGSGIWVALNIRLPRLQPAVRTFGVAERWSDSLGCSNYVVGDFNGDGRDDIAYVGSFGGGTSVALSTGAGFGAAAEWNAYVPGAPIEAGDVDGDGMDDLVGFDVAGNVWVAPSRWYWTSRTGLVRYFDGPFLRYRLEPATSDHRTDLVGDFDGDGRDDFADVRQLPDGSADVAVMLSDGTGFVPGAPLTTLALGSALFGVGKFYAPGRDDLVMYTGVYSTADTRVFTARSVTLAPPFPTGVGFLPPEQRSDYFAVYHQVPMGATFCCGHG</sequence>
<dbReference type="AlphaFoldDB" id="E3J1R8"/>
<name>E3J1R8_PSEI1</name>
<dbReference type="Pfam" id="PF13517">
    <property type="entry name" value="FG-GAP_3"/>
    <property type="match status" value="2"/>
</dbReference>
<organism evidence="3 4">
    <name type="scientific">Pseudofrankia inefficax (strain DSM 45817 / CECT 9037 / DDB 130130 / EuI1c)</name>
    <name type="common">Frankia inefficax</name>
    <dbReference type="NCBI Taxonomy" id="298654"/>
    <lineage>
        <taxon>Bacteria</taxon>
        <taxon>Bacillati</taxon>
        <taxon>Actinomycetota</taxon>
        <taxon>Actinomycetes</taxon>
        <taxon>Frankiales</taxon>
        <taxon>Frankiaceae</taxon>
        <taxon>Pseudofrankia</taxon>
    </lineage>
</organism>
<accession>E3J1R8</accession>
<protein>
    <submittedName>
        <fullName evidence="3">FG-GAP repeat protein</fullName>
    </submittedName>
</protein>
<feature type="signal peptide" evidence="2">
    <location>
        <begin position="1"/>
        <end position="31"/>
    </location>
</feature>
<feature type="chain" id="PRO_5003170956" evidence="2">
    <location>
        <begin position="32"/>
        <end position="381"/>
    </location>
</feature>
<evidence type="ECO:0000256" key="2">
    <source>
        <dbReference type="SAM" id="SignalP"/>
    </source>
</evidence>
<evidence type="ECO:0000256" key="1">
    <source>
        <dbReference type="ARBA" id="ARBA00022729"/>
    </source>
</evidence>
<dbReference type="InParanoid" id="E3J1R8"/>
<evidence type="ECO:0000313" key="3">
    <source>
        <dbReference type="EMBL" id="ADP82876.1"/>
    </source>
</evidence>
<dbReference type="Gene3D" id="2.40.128.340">
    <property type="match status" value="3"/>
</dbReference>
<dbReference type="STRING" id="298654.FraEuI1c_4886"/>
<dbReference type="EMBL" id="CP002299">
    <property type="protein sequence ID" value="ADP82876.1"/>
    <property type="molecule type" value="Genomic_DNA"/>
</dbReference>
<dbReference type="OrthoDB" id="9815928at2"/>
<dbReference type="RefSeq" id="WP_013425994.1">
    <property type="nucleotide sequence ID" value="NC_014666.1"/>
</dbReference>